<keyword evidence="2" id="KW-0663">Pyridoxal phosphate</keyword>
<sequence>MAGLANKHGGDIYTDGVLKGRQILDFSSNINPLGVPGKFREALDEIYKDVVRYPDYKYRKLKESIITYVKTYYETNLDMDEIILGNGASEVLDLFISSVKSLGIIVPSFVEYEEFALKHDNRITFVPLSEDFKYNYSSIRKSLEDLEGIIIGNPNNPTGNLIDRKEFMGLLEYCEENSKKVIVDEAFIEFCDEEDSLVNLVGKYSCLFIVRAFTKFFGMPGARLGYGISSNKELLKKFSNSQLPWNINTLAELALEKSYEDREYINKSKEWIKEELPYMLTKLKDISVISRVIPTSCNFVLCELKGIDENKLYEIMLEKGVLIRKCSNFKGLNDSFVRFAIKSRELNNILLDLLREL</sequence>
<name>A0A1M5ZIG8_9CLOT</name>
<dbReference type="InterPro" id="IPR015424">
    <property type="entry name" value="PyrdxlP-dep_Trfase"/>
</dbReference>
<dbReference type="SUPFAM" id="SSF53383">
    <property type="entry name" value="PLP-dependent transferases"/>
    <property type="match status" value="1"/>
</dbReference>
<proteinExistence type="predicted"/>
<dbReference type="RefSeq" id="WP_073020631.1">
    <property type="nucleotide sequence ID" value="NZ_FQXU01000009.1"/>
</dbReference>
<evidence type="ECO:0000313" key="4">
    <source>
        <dbReference type="EMBL" id="SHI23991.1"/>
    </source>
</evidence>
<dbReference type="PANTHER" id="PTHR42885">
    <property type="entry name" value="HISTIDINOL-PHOSPHATE AMINOTRANSFERASE-RELATED"/>
    <property type="match status" value="1"/>
</dbReference>
<organism evidence="4 5">
    <name type="scientific">Clostridium intestinale DSM 6191</name>
    <dbReference type="NCBI Taxonomy" id="1121320"/>
    <lineage>
        <taxon>Bacteria</taxon>
        <taxon>Bacillati</taxon>
        <taxon>Bacillota</taxon>
        <taxon>Clostridia</taxon>
        <taxon>Eubacteriales</taxon>
        <taxon>Clostridiaceae</taxon>
        <taxon>Clostridium</taxon>
    </lineage>
</organism>
<dbReference type="GO" id="GO:0030170">
    <property type="term" value="F:pyridoxal phosphate binding"/>
    <property type="evidence" value="ECO:0007669"/>
    <property type="project" value="InterPro"/>
</dbReference>
<gene>
    <name evidence="4" type="ORF">SAMN02745941_02969</name>
</gene>
<dbReference type="Pfam" id="PF00155">
    <property type="entry name" value="Aminotran_1_2"/>
    <property type="match status" value="1"/>
</dbReference>
<evidence type="ECO:0000313" key="5">
    <source>
        <dbReference type="Proteomes" id="UP000184241"/>
    </source>
</evidence>
<dbReference type="InterPro" id="IPR015422">
    <property type="entry name" value="PyrdxlP-dep_Trfase_small"/>
</dbReference>
<comment type="cofactor">
    <cofactor evidence="1">
        <name>pyridoxal 5'-phosphate</name>
        <dbReference type="ChEBI" id="CHEBI:597326"/>
    </cofactor>
</comment>
<accession>A0A1M5ZIG8</accession>
<dbReference type="EMBL" id="FQXU01000009">
    <property type="protein sequence ID" value="SHI23991.1"/>
    <property type="molecule type" value="Genomic_DNA"/>
</dbReference>
<evidence type="ECO:0000259" key="3">
    <source>
        <dbReference type="Pfam" id="PF00155"/>
    </source>
</evidence>
<dbReference type="GO" id="GO:0003824">
    <property type="term" value="F:catalytic activity"/>
    <property type="evidence" value="ECO:0007669"/>
    <property type="project" value="UniProtKB-ARBA"/>
</dbReference>
<dbReference type="Proteomes" id="UP000184241">
    <property type="component" value="Unassembled WGS sequence"/>
</dbReference>
<dbReference type="InterPro" id="IPR015421">
    <property type="entry name" value="PyrdxlP-dep_Trfase_major"/>
</dbReference>
<evidence type="ECO:0000256" key="2">
    <source>
        <dbReference type="ARBA" id="ARBA00022898"/>
    </source>
</evidence>
<reference evidence="4 5" key="1">
    <citation type="submission" date="2016-11" db="EMBL/GenBank/DDBJ databases">
        <authorList>
            <person name="Jaros S."/>
            <person name="Januszkiewicz K."/>
            <person name="Wedrychowicz H."/>
        </authorList>
    </citation>
    <scope>NUCLEOTIDE SEQUENCE [LARGE SCALE GENOMIC DNA]</scope>
    <source>
        <strain evidence="4 5">DSM 6191</strain>
    </source>
</reference>
<dbReference type="CDD" id="cd00609">
    <property type="entry name" value="AAT_like"/>
    <property type="match status" value="1"/>
</dbReference>
<dbReference type="InterPro" id="IPR004839">
    <property type="entry name" value="Aminotransferase_I/II_large"/>
</dbReference>
<dbReference type="AlphaFoldDB" id="A0A1M5ZIG8"/>
<dbReference type="Gene3D" id="3.40.640.10">
    <property type="entry name" value="Type I PLP-dependent aspartate aminotransferase-like (Major domain)"/>
    <property type="match status" value="1"/>
</dbReference>
<protein>
    <submittedName>
        <fullName evidence="4">Threonine-phosphate decarboxylase</fullName>
    </submittedName>
</protein>
<feature type="domain" description="Aminotransferase class I/classII large" evidence="3">
    <location>
        <begin position="22"/>
        <end position="351"/>
    </location>
</feature>
<dbReference type="Gene3D" id="3.90.1150.10">
    <property type="entry name" value="Aspartate Aminotransferase, domain 1"/>
    <property type="match status" value="1"/>
</dbReference>
<dbReference type="PANTHER" id="PTHR42885:SF1">
    <property type="entry name" value="THREONINE-PHOSPHATE DECARBOXYLASE"/>
    <property type="match status" value="1"/>
</dbReference>
<evidence type="ECO:0000256" key="1">
    <source>
        <dbReference type="ARBA" id="ARBA00001933"/>
    </source>
</evidence>